<dbReference type="GO" id="GO:0005737">
    <property type="term" value="C:cytoplasm"/>
    <property type="evidence" value="ECO:0007669"/>
    <property type="project" value="TreeGrafter"/>
</dbReference>
<accession>A0A6J8DCC4</accession>
<name>A0A6J8DCC4_MYTCO</name>
<dbReference type="PROSITE" id="PS50297">
    <property type="entry name" value="ANK_REP_REGION"/>
    <property type="match status" value="2"/>
</dbReference>
<dbReference type="InterPro" id="IPR002110">
    <property type="entry name" value="Ankyrin_rpt"/>
</dbReference>
<dbReference type="InterPro" id="IPR036770">
    <property type="entry name" value="Ankyrin_rpt-contain_sf"/>
</dbReference>
<dbReference type="PANTHER" id="PTHR24198">
    <property type="entry name" value="ANKYRIN REPEAT AND PROTEIN KINASE DOMAIN-CONTAINING PROTEIN"/>
    <property type="match status" value="1"/>
</dbReference>
<dbReference type="Pfam" id="PF12796">
    <property type="entry name" value="Ank_2"/>
    <property type="match status" value="2"/>
</dbReference>
<sequence>MENLNFSNIKLHQLLGKVPIDDVDVEIPAQSGDTTLHNAVSSNDVHACLQEVNKVNLNAGNLRGETALHLAVKLKVPFGIRIMEILIGAGANINAKNKWGQTPLHYAVIATAQENVMKLLKVPNIDPNAIDVNGFSPLHCCFSFSHDINADYYASRSYDLDINASFMIIAENLIKAGASVNCQTRFDQCVLHFAATRDDNTPLIKHLIANYPEIDLTIKNVMGENFLHIYCTNEVCEEITETLAVVAEMHSSSIVKELLSDVDVYGRTPWVYLIDTANVIGGTVEAILNYGVSVNKCDNLGNTALHRIAGVSAACVLTDVIEVLINTGADLNKRNIYGESPAFVLFLDSVFDIFNIHKMDFNSQDRWGRSPLMSIMKHRPIPDLLYRVILEGKADVNKTDAYGSTPLHFAAYHNHEEQVKLLLELGSDRNAKDGSQDKPVDTVLRHCSYRCHDLLNLSSGFENVYARKRSHDEILLELPKTIKSTNVKSLHDIEMAMGLPEHRIPFWDYLLQTYYDRTPENANEVDRIVTEINSLVESLCGAIAQYDPIFNLSIFPTGSSAEQTKVGRPDEFDFVLCIDQLNEITKPVMIKECIESGFACLKFTHNPVPAAFLPFCDSEGYFLAFPFLQVFNRYLKRALNESSIWNSGNLYYNYEDKMEVIKGKPVFNFDVYWVGSVYKQLKISIDLVPAVYKRDYWPTNINFKQMPLMTEAIQKSGCFLILQSRSNEFDTKKHLFDSNICFTCNNDTDRSLRRMLRVSAAPAEICLMKSLPVVFRRAYALAKIMKSKEICPKVELEAIGKWTKLLTHQIKFGEKKPLPAKPSNVIKSYMLKNCIFYTMLEMKNNFGEQEVHPSIITAKVYQYLLHFSDKRYLNPFFLPFSDVFEFEKDTQRSTFDDFMLRLKRELSIKLILGILKQPFPEECLSSKI</sequence>
<dbReference type="Pfam" id="PF03281">
    <property type="entry name" value="Mab-21"/>
    <property type="match status" value="1"/>
</dbReference>
<dbReference type="Gene3D" id="1.25.40.20">
    <property type="entry name" value="Ankyrin repeat-containing domain"/>
    <property type="match status" value="3"/>
</dbReference>
<feature type="repeat" description="ANK" evidence="3">
    <location>
        <begin position="402"/>
        <end position="434"/>
    </location>
</feature>
<protein>
    <recommendedName>
        <fullName evidence="4">Mab-21-like nucleotidyltransferase domain-containing protein</fullName>
    </recommendedName>
</protein>
<evidence type="ECO:0000256" key="3">
    <source>
        <dbReference type="PROSITE-ProRule" id="PRU00023"/>
    </source>
</evidence>
<dbReference type="Pfam" id="PF00023">
    <property type="entry name" value="Ank"/>
    <property type="match status" value="1"/>
</dbReference>
<proteinExistence type="predicted"/>
<evidence type="ECO:0000313" key="6">
    <source>
        <dbReference type="Proteomes" id="UP000507470"/>
    </source>
</evidence>
<feature type="repeat" description="ANK" evidence="3">
    <location>
        <begin position="63"/>
        <end position="98"/>
    </location>
</feature>
<dbReference type="PANTHER" id="PTHR24198:SF165">
    <property type="entry name" value="ANKYRIN REPEAT-CONTAINING PROTEIN-RELATED"/>
    <property type="match status" value="1"/>
</dbReference>
<evidence type="ECO:0000256" key="1">
    <source>
        <dbReference type="ARBA" id="ARBA00022737"/>
    </source>
</evidence>
<evidence type="ECO:0000256" key="2">
    <source>
        <dbReference type="ARBA" id="ARBA00023043"/>
    </source>
</evidence>
<dbReference type="AlphaFoldDB" id="A0A6J8DCC4"/>
<keyword evidence="1" id="KW-0677">Repeat</keyword>
<dbReference type="OrthoDB" id="5947484at2759"/>
<organism evidence="5 6">
    <name type="scientific">Mytilus coruscus</name>
    <name type="common">Sea mussel</name>
    <dbReference type="NCBI Taxonomy" id="42192"/>
    <lineage>
        <taxon>Eukaryota</taxon>
        <taxon>Metazoa</taxon>
        <taxon>Spiralia</taxon>
        <taxon>Lophotrochozoa</taxon>
        <taxon>Mollusca</taxon>
        <taxon>Bivalvia</taxon>
        <taxon>Autobranchia</taxon>
        <taxon>Pteriomorphia</taxon>
        <taxon>Mytilida</taxon>
        <taxon>Mytiloidea</taxon>
        <taxon>Mytilidae</taxon>
        <taxon>Mytilinae</taxon>
        <taxon>Mytilus</taxon>
    </lineage>
</organism>
<keyword evidence="2 3" id="KW-0040">ANK repeat</keyword>
<feature type="domain" description="Mab-21-like nucleotidyltransferase" evidence="4">
    <location>
        <begin position="562"/>
        <end position="726"/>
    </location>
</feature>
<dbReference type="Proteomes" id="UP000507470">
    <property type="component" value="Unassembled WGS sequence"/>
</dbReference>
<evidence type="ECO:0000313" key="5">
    <source>
        <dbReference type="EMBL" id="CAC5405686.1"/>
    </source>
</evidence>
<gene>
    <name evidence="5" type="ORF">MCOR_39352</name>
</gene>
<dbReference type="InterPro" id="IPR046903">
    <property type="entry name" value="Mab-21-like_nuc_Trfase"/>
</dbReference>
<dbReference type="Gene3D" id="3.30.460.90">
    <property type="match status" value="1"/>
</dbReference>
<dbReference type="SMART" id="SM00248">
    <property type="entry name" value="ANK"/>
    <property type="match status" value="8"/>
</dbReference>
<keyword evidence="6" id="KW-1185">Reference proteome</keyword>
<dbReference type="SUPFAM" id="SSF48403">
    <property type="entry name" value="Ankyrin repeat"/>
    <property type="match status" value="2"/>
</dbReference>
<dbReference type="PROSITE" id="PS50088">
    <property type="entry name" value="ANK_REPEAT"/>
    <property type="match status" value="4"/>
</dbReference>
<reference evidence="5 6" key="1">
    <citation type="submission" date="2020-06" db="EMBL/GenBank/DDBJ databases">
        <authorList>
            <person name="Li R."/>
            <person name="Bekaert M."/>
        </authorList>
    </citation>
    <scope>NUCLEOTIDE SEQUENCE [LARGE SCALE GENOMIC DNA]</scope>
    <source>
        <strain evidence="6">wild</strain>
    </source>
</reference>
<dbReference type="InterPro" id="IPR024810">
    <property type="entry name" value="MAB21L/cGLR"/>
</dbReference>
<feature type="repeat" description="ANK" evidence="3">
    <location>
        <begin position="99"/>
        <end position="132"/>
    </location>
</feature>
<evidence type="ECO:0000259" key="4">
    <source>
        <dbReference type="Pfam" id="PF03281"/>
    </source>
</evidence>
<feature type="repeat" description="ANK" evidence="3">
    <location>
        <begin position="300"/>
        <end position="336"/>
    </location>
</feature>
<dbReference type="EMBL" id="CACVKT020007119">
    <property type="protein sequence ID" value="CAC5405686.1"/>
    <property type="molecule type" value="Genomic_DNA"/>
</dbReference>
<dbReference type="SMART" id="SM01265">
    <property type="entry name" value="Mab-21"/>
    <property type="match status" value="1"/>
</dbReference>